<evidence type="ECO:0000256" key="6">
    <source>
        <dbReference type="ARBA" id="ARBA00023136"/>
    </source>
</evidence>
<dbReference type="Proteomes" id="UP000824106">
    <property type="component" value="Unassembled WGS sequence"/>
</dbReference>
<feature type="transmembrane region" description="Helical" evidence="7">
    <location>
        <begin position="77"/>
        <end position="94"/>
    </location>
</feature>
<evidence type="ECO:0000256" key="1">
    <source>
        <dbReference type="ARBA" id="ARBA00004651"/>
    </source>
</evidence>
<feature type="transmembrane region" description="Helical" evidence="7">
    <location>
        <begin position="12"/>
        <end position="33"/>
    </location>
</feature>
<dbReference type="PRINTS" id="PR01837">
    <property type="entry name" value="MGTCSAPBPROT"/>
</dbReference>
<keyword evidence="5 7" id="KW-1133">Transmembrane helix</keyword>
<gene>
    <name evidence="9" type="ORF">H9808_06490</name>
</gene>
<dbReference type="GO" id="GO:0005886">
    <property type="term" value="C:plasma membrane"/>
    <property type="evidence" value="ECO:0007669"/>
    <property type="project" value="UniProtKB-SubCell"/>
</dbReference>
<evidence type="ECO:0000256" key="7">
    <source>
        <dbReference type="SAM" id="Phobius"/>
    </source>
</evidence>
<reference evidence="9" key="1">
    <citation type="journal article" date="2021" name="PeerJ">
        <title>Extensive microbial diversity within the chicken gut microbiome revealed by metagenomics and culture.</title>
        <authorList>
            <person name="Gilroy R."/>
            <person name="Ravi A."/>
            <person name="Getino M."/>
            <person name="Pursley I."/>
            <person name="Horton D.L."/>
            <person name="Alikhan N.F."/>
            <person name="Baker D."/>
            <person name="Gharbi K."/>
            <person name="Hall N."/>
            <person name="Watson M."/>
            <person name="Adriaenssens E.M."/>
            <person name="Foster-Nyarko E."/>
            <person name="Jarju S."/>
            <person name="Secka A."/>
            <person name="Antonio M."/>
            <person name="Oren A."/>
            <person name="Chaudhuri R.R."/>
            <person name="La Ragione R."/>
            <person name="Hildebrand F."/>
            <person name="Pallen M.J."/>
        </authorList>
    </citation>
    <scope>NUCLEOTIDE SEQUENCE</scope>
    <source>
        <strain evidence="9">CHK169-4300</strain>
    </source>
</reference>
<reference evidence="9" key="2">
    <citation type="submission" date="2021-04" db="EMBL/GenBank/DDBJ databases">
        <authorList>
            <person name="Gilroy R."/>
        </authorList>
    </citation>
    <scope>NUCLEOTIDE SEQUENCE</scope>
    <source>
        <strain evidence="9">CHK169-4300</strain>
    </source>
</reference>
<dbReference type="InterPro" id="IPR003416">
    <property type="entry name" value="MgtC/SapB/SrpB/YhiD_fam"/>
</dbReference>
<comment type="similarity">
    <text evidence="2">Belongs to the MgtC/SapB family.</text>
</comment>
<evidence type="ECO:0000256" key="2">
    <source>
        <dbReference type="ARBA" id="ARBA00009298"/>
    </source>
</evidence>
<evidence type="ECO:0000313" key="9">
    <source>
        <dbReference type="EMBL" id="HIZ71396.1"/>
    </source>
</evidence>
<evidence type="ECO:0000259" key="8">
    <source>
        <dbReference type="Pfam" id="PF02308"/>
    </source>
</evidence>
<keyword evidence="3" id="KW-1003">Cell membrane</keyword>
<dbReference type="AlphaFoldDB" id="A0A9D2G329"/>
<dbReference type="InterPro" id="IPR049177">
    <property type="entry name" value="MgtC_SapB_SrpB_YhiD_N"/>
</dbReference>
<evidence type="ECO:0000256" key="4">
    <source>
        <dbReference type="ARBA" id="ARBA00022692"/>
    </source>
</evidence>
<protein>
    <submittedName>
        <fullName evidence="9">MgtC/SapB family protein</fullName>
    </submittedName>
</protein>
<organism evidence="9 10">
    <name type="scientific">Candidatus Atopostipes pullistercoris</name>
    <dbReference type="NCBI Taxonomy" id="2838467"/>
    <lineage>
        <taxon>Bacteria</taxon>
        <taxon>Bacillati</taxon>
        <taxon>Bacillota</taxon>
        <taxon>Bacilli</taxon>
        <taxon>Lactobacillales</taxon>
        <taxon>Carnobacteriaceae</taxon>
        <taxon>Atopostipes</taxon>
    </lineage>
</organism>
<comment type="subcellular location">
    <subcellularLocation>
        <location evidence="1">Cell membrane</location>
        <topology evidence="1">Multi-pass membrane protein</topology>
    </subcellularLocation>
</comment>
<proteinExistence type="inferred from homology"/>
<feature type="transmembrane region" description="Helical" evidence="7">
    <location>
        <begin position="45"/>
        <end position="65"/>
    </location>
</feature>
<keyword evidence="4 7" id="KW-0812">Transmembrane</keyword>
<evidence type="ECO:0000256" key="3">
    <source>
        <dbReference type="ARBA" id="ARBA00022475"/>
    </source>
</evidence>
<dbReference type="Pfam" id="PF02308">
    <property type="entry name" value="MgtC"/>
    <property type="match status" value="1"/>
</dbReference>
<name>A0A9D2G329_9LACT</name>
<feature type="transmembrane region" description="Helical" evidence="7">
    <location>
        <begin position="124"/>
        <end position="142"/>
    </location>
</feature>
<feature type="domain" description="MgtC/SapB/SrpB/YhiD N-terminal" evidence="8">
    <location>
        <begin position="20"/>
        <end position="147"/>
    </location>
</feature>
<evidence type="ECO:0000313" key="10">
    <source>
        <dbReference type="Proteomes" id="UP000824106"/>
    </source>
</evidence>
<comment type="caution">
    <text evidence="9">The sequence shown here is derived from an EMBL/GenBank/DDBJ whole genome shotgun (WGS) entry which is preliminary data.</text>
</comment>
<dbReference type="EMBL" id="DXAZ01000102">
    <property type="protein sequence ID" value="HIZ71396.1"/>
    <property type="molecule type" value="Genomic_DNA"/>
</dbReference>
<sequence length="235" mass="25676">MFNLTIDLSELNLITIIFRMVFAIVAGGIIGFDRGIRNEAAGLRTHMLVTLGTTIIMMTNIYMYELYTDANIDPTRMGAYVISGIGFIGAGTILVTTENRVQGLATAASIWSAATLGLSIGSGFYAASLVGVFLIVGIIILLRPFKRYIQNKVEFTEISLIVFSKHGFSRFLEYIHSEDLVVSSLNIDQESSGVQADQGIIFTITLDIGKKTHRNGFIKKLKAIDGIENVVEING</sequence>
<evidence type="ECO:0000256" key="5">
    <source>
        <dbReference type="ARBA" id="ARBA00022989"/>
    </source>
</evidence>
<dbReference type="PANTHER" id="PTHR33778:SF1">
    <property type="entry name" value="MAGNESIUM TRANSPORTER YHID-RELATED"/>
    <property type="match status" value="1"/>
</dbReference>
<accession>A0A9D2G329</accession>
<dbReference type="PANTHER" id="PTHR33778">
    <property type="entry name" value="PROTEIN MGTC"/>
    <property type="match status" value="1"/>
</dbReference>
<keyword evidence="6 7" id="KW-0472">Membrane</keyword>